<dbReference type="Proteomes" id="UP001370490">
    <property type="component" value="Unassembled WGS sequence"/>
</dbReference>
<gene>
    <name evidence="3" type="ORF">RJ641_015279</name>
</gene>
<dbReference type="EMBL" id="JBAMMX010000021">
    <property type="protein sequence ID" value="KAK6919375.1"/>
    <property type="molecule type" value="Genomic_DNA"/>
</dbReference>
<keyword evidence="4" id="KW-1185">Reference proteome</keyword>
<dbReference type="InterPro" id="IPR050796">
    <property type="entry name" value="SCF_F-box_component"/>
</dbReference>
<feature type="chain" id="PRO_5042990444" evidence="1">
    <location>
        <begin position="20"/>
        <end position="293"/>
    </location>
</feature>
<protein>
    <submittedName>
        <fullName evidence="3">F-box associated domain, type 3</fullName>
    </submittedName>
</protein>
<reference evidence="3 4" key="1">
    <citation type="submission" date="2023-12" db="EMBL/GenBank/DDBJ databases">
        <title>A high-quality genome assembly for Dillenia turbinata (Dilleniales).</title>
        <authorList>
            <person name="Chanderbali A."/>
        </authorList>
    </citation>
    <scope>NUCLEOTIDE SEQUENCE [LARGE SCALE GENOMIC DNA]</scope>
    <source>
        <strain evidence="3">LSX21</strain>
        <tissue evidence="3">Leaf</tissue>
    </source>
</reference>
<dbReference type="NCBIfam" id="TIGR01640">
    <property type="entry name" value="F_box_assoc_1"/>
    <property type="match status" value="1"/>
</dbReference>
<dbReference type="InterPro" id="IPR006527">
    <property type="entry name" value="F-box-assoc_dom_typ1"/>
</dbReference>
<feature type="signal peptide" evidence="1">
    <location>
        <begin position="1"/>
        <end position="19"/>
    </location>
</feature>
<dbReference type="InterPro" id="IPR017451">
    <property type="entry name" value="F-box-assoc_interact_dom"/>
</dbReference>
<proteinExistence type="predicted"/>
<evidence type="ECO:0000313" key="3">
    <source>
        <dbReference type="EMBL" id="KAK6919375.1"/>
    </source>
</evidence>
<evidence type="ECO:0000259" key="2">
    <source>
        <dbReference type="Pfam" id="PF07734"/>
    </source>
</evidence>
<keyword evidence="1" id="KW-0732">Signal</keyword>
<feature type="domain" description="F-box associated beta-propeller type 1" evidence="2">
    <location>
        <begin position="3"/>
        <end position="254"/>
    </location>
</feature>
<sequence>MGSCHGLLLLFHSMDINEAYVCNPFVGDYVKLPNPITALPRPRNVVVGFGFSAEMNDYKVVVIVYYPGLLVTDDMISRVYACGLSDCNWRYLGESPYLVFDQSASKAVVNGIAHWVTFCPNKLIVSFDLGYEKFGIVSRPEIGLEGGSFSLGVLGGSLSVTDSSPIDCVGIWVMKEYGVKESWTKCFNIKFSDVGWNIRYVGALCFQNNDELLFLYNNQALFSYNVVTTRFKKISIRGLPHWFNVVPYAASLVSLLRNTRGEQKCNELEYKRMNERRHKDMNMLGQTRVMRLT</sequence>
<comment type="caution">
    <text evidence="3">The sequence shown here is derived from an EMBL/GenBank/DDBJ whole genome shotgun (WGS) entry which is preliminary data.</text>
</comment>
<dbReference type="PANTHER" id="PTHR31672">
    <property type="entry name" value="BNACNNG10540D PROTEIN"/>
    <property type="match status" value="1"/>
</dbReference>
<organism evidence="3 4">
    <name type="scientific">Dillenia turbinata</name>
    <dbReference type="NCBI Taxonomy" id="194707"/>
    <lineage>
        <taxon>Eukaryota</taxon>
        <taxon>Viridiplantae</taxon>
        <taxon>Streptophyta</taxon>
        <taxon>Embryophyta</taxon>
        <taxon>Tracheophyta</taxon>
        <taxon>Spermatophyta</taxon>
        <taxon>Magnoliopsida</taxon>
        <taxon>eudicotyledons</taxon>
        <taxon>Gunneridae</taxon>
        <taxon>Pentapetalae</taxon>
        <taxon>Dilleniales</taxon>
        <taxon>Dilleniaceae</taxon>
        <taxon>Dillenia</taxon>
    </lineage>
</organism>
<name>A0AAN8UPE4_9MAGN</name>
<dbReference type="PANTHER" id="PTHR31672:SF13">
    <property type="entry name" value="F-BOX PROTEIN CPR30-LIKE"/>
    <property type="match status" value="1"/>
</dbReference>
<dbReference type="Pfam" id="PF07734">
    <property type="entry name" value="FBA_1"/>
    <property type="match status" value="1"/>
</dbReference>
<evidence type="ECO:0000313" key="4">
    <source>
        <dbReference type="Proteomes" id="UP001370490"/>
    </source>
</evidence>
<evidence type="ECO:0000256" key="1">
    <source>
        <dbReference type="SAM" id="SignalP"/>
    </source>
</evidence>
<accession>A0AAN8UPE4</accession>
<dbReference type="AlphaFoldDB" id="A0AAN8UPE4"/>